<dbReference type="GO" id="GO:0009890">
    <property type="term" value="P:negative regulation of biosynthetic process"/>
    <property type="evidence" value="ECO:0007669"/>
    <property type="project" value="InterPro"/>
</dbReference>
<dbReference type="Proteomes" id="UP000215335">
    <property type="component" value="Unassembled WGS sequence"/>
</dbReference>
<accession>A0A232FCP6</accession>
<dbReference type="GO" id="GO:0070531">
    <property type="term" value="C:BRCA1-A complex"/>
    <property type="evidence" value="ECO:0007669"/>
    <property type="project" value="TreeGrafter"/>
</dbReference>
<dbReference type="InterPro" id="IPR002110">
    <property type="entry name" value="Ankyrin_rpt"/>
</dbReference>
<name>A0A232FCP6_9HYME</name>
<evidence type="ECO:0000256" key="2">
    <source>
        <dbReference type="ARBA" id="ARBA00023043"/>
    </source>
</evidence>
<dbReference type="Gene3D" id="3.30.1410.10">
    <property type="entry name" value="GTP cyclohydrolase I feedback regulatory protein GFRP"/>
    <property type="match status" value="1"/>
</dbReference>
<reference evidence="4 5" key="1">
    <citation type="journal article" date="2017" name="Curr. Biol.">
        <title>The Evolution of Venom by Co-option of Single-Copy Genes.</title>
        <authorList>
            <person name="Martinson E.O."/>
            <person name="Mrinalini"/>
            <person name="Kelkar Y.D."/>
            <person name="Chang C.H."/>
            <person name="Werren J.H."/>
        </authorList>
    </citation>
    <scope>NUCLEOTIDE SEQUENCE [LARGE SCALE GENOMIC DNA]</scope>
    <source>
        <strain evidence="4 5">Alberta</strain>
        <tissue evidence="4">Whole body</tissue>
    </source>
</reference>
<dbReference type="STRING" id="543379.A0A232FCP6"/>
<feature type="repeat" description="ANK" evidence="3">
    <location>
        <begin position="189"/>
        <end position="221"/>
    </location>
</feature>
<dbReference type="GO" id="GO:0085020">
    <property type="term" value="P:protein K6-linked ubiquitination"/>
    <property type="evidence" value="ECO:0007669"/>
    <property type="project" value="TreeGrafter"/>
</dbReference>
<dbReference type="AlphaFoldDB" id="A0A232FCP6"/>
<gene>
    <name evidence="4" type="ORF">TSAR_003143</name>
</gene>
<feature type="repeat" description="ANK" evidence="3">
    <location>
        <begin position="223"/>
        <end position="255"/>
    </location>
</feature>
<dbReference type="InterPro" id="IPR036717">
    <property type="entry name" value="GFRP_sf"/>
</dbReference>
<dbReference type="Pfam" id="PF12796">
    <property type="entry name" value="Ank_2"/>
    <property type="match status" value="1"/>
</dbReference>
<dbReference type="SUPFAM" id="SSF48403">
    <property type="entry name" value="Ankyrin repeat"/>
    <property type="match status" value="1"/>
</dbReference>
<dbReference type="Gene3D" id="1.25.40.20">
    <property type="entry name" value="Ankyrin repeat-containing domain"/>
    <property type="match status" value="2"/>
</dbReference>
<dbReference type="PANTHER" id="PTHR24171:SF9">
    <property type="entry name" value="ANKYRIN REPEAT DOMAIN-CONTAINING PROTEIN 39"/>
    <property type="match status" value="1"/>
</dbReference>
<evidence type="ECO:0000313" key="4">
    <source>
        <dbReference type="EMBL" id="OXU28402.1"/>
    </source>
</evidence>
<dbReference type="PROSITE" id="PS50297">
    <property type="entry name" value="ANK_REP_REGION"/>
    <property type="match status" value="2"/>
</dbReference>
<keyword evidence="2 3" id="KW-0040">ANK repeat</keyword>
<keyword evidence="5" id="KW-1185">Reference proteome</keyword>
<dbReference type="SMART" id="SM00248">
    <property type="entry name" value="ANK"/>
    <property type="match status" value="3"/>
</dbReference>
<dbReference type="PANTHER" id="PTHR24171">
    <property type="entry name" value="ANKYRIN REPEAT DOMAIN-CONTAINING PROTEIN 39-RELATED"/>
    <property type="match status" value="1"/>
</dbReference>
<dbReference type="InterPro" id="IPR036770">
    <property type="entry name" value="Ankyrin_rpt-contain_sf"/>
</dbReference>
<dbReference type="GO" id="GO:0004842">
    <property type="term" value="F:ubiquitin-protein transferase activity"/>
    <property type="evidence" value="ECO:0007669"/>
    <property type="project" value="TreeGrafter"/>
</dbReference>
<dbReference type="EMBL" id="NNAY01000436">
    <property type="protein sequence ID" value="OXU28402.1"/>
    <property type="molecule type" value="Genomic_DNA"/>
</dbReference>
<protein>
    <submittedName>
        <fullName evidence="4">Uncharacterized protein</fullName>
    </submittedName>
</protein>
<keyword evidence="1" id="KW-0677">Repeat</keyword>
<comment type="caution">
    <text evidence="4">The sequence shown here is derived from an EMBL/GenBank/DDBJ whole genome shotgun (WGS) entry which is preliminary data.</text>
</comment>
<organism evidence="4 5">
    <name type="scientific">Trichomalopsis sarcophagae</name>
    <dbReference type="NCBI Taxonomy" id="543379"/>
    <lineage>
        <taxon>Eukaryota</taxon>
        <taxon>Metazoa</taxon>
        <taxon>Ecdysozoa</taxon>
        <taxon>Arthropoda</taxon>
        <taxon>Hexapoda</taxon>
        <taxon>Insecta</taxon>
        <taxon>Pterygota</taxon>
        <taxon>Neoptera</taxon>
        <taxon>Endopterygota</taxon>
        <taxon>Hymenoptera</taxon>
        <taxon>Apocrita</taxon>
        <taxon>Proctotrupomorpha</taxon>
        <taxon>Chalcidoidea</taxon>
        <taxon>Pteromalidae</taxon>
        <taxon>Pteromalinae</taxon>
        <taxon>Trichomalopsis</taxon>
    </lineage>
</organism>
<dbReference type="OrthoDB" id="9988580at2759"/>
<dbReference type="GO" id="GO:0031436">
    <property type="term" value="C:BRCA1-BARD1 complex"/>
    <property type="evidence" value="ECO:0007669"/>
    <property type="project" value="TreeGrafter"/>
</dbReference>
<dbReference type="PROSITE" id="PS50088">
    <property type="entry name" value="ANK_REPEAT"/>
    <property type="match status" value="2"/>
</dbReference>
<sequence>MAEAEAKLSQKLAQIIGNENYYYVAVKGSPFAMDCVAFGLTKDEVLALSKRFPNTGTDVVNGVVIKGSPLEVINALSELGYRVVCSTGEAEILWTLQRENQVWSQVIIRMMMVHAAIANLETQPDRLYPSWTLSAVYGMQVSSIIKAAWPQKTFKYIDLLISKVKQNNDLDRVKSLLNKGTSPDVEDAAEYTALHYAARNGHDKVCKELLYRGANVNAVTRSGKATALHRAATQKHVHIVELLLKANADANIQDADGFTALHRSITSDCDAVTKLLIPKTKLDLMDKSGCTPRQLAEQKGKTNLFF</sequence>
<evidence type="ECO:0000256" key="1">
    <source>
        <dbReference type="ARBA" id="ARBA00022737"/>
    </source>
</evidence>
<evidence type="ECO:0000256" key="3">
    <source>
        <dbReference type="PROSITE-ProRule" id="PRU00023"/>
    </source>
</evidence>
<dbReference type="PRINTS" id="PR01415">
    <property type="entry name" value="ANKYRIN"/>
</dbReference>
<proteinExistence type="predicted"/>
<evidence type="ECO:0000313" key="5">
    <source>
        <dbReference type="Proteomes" id="UP000215335"/>
    </source>
</evidence>